<dbReference type="Gene3D" id="1.10.287.130">
    <property type="match status" value="1"/>
</dbReference>
<dbReference type="Pfam" id="PF02518">
    <property type="entry name" value="HATPase_c"/>
    <property type="match status" value="1"/>
</dbReference>
<evidence type="ECO:0000256" key="8">
    <source>
        <dbReference type="ARBA" id="ARBA00022777"/>
    </source>
</evidence>
<dbReference type="SMART" id="SM00388">
    <property type="entry name" value="HisKA"/>
    <property type="match status" value="1"/>
</dbReference>
<dbReference type="InterPro" id="IPR003594">
    <property type="entry name" value="HATPase_dom"/>
</dbReference>
<feature type="transmembrane region" description="Helical" evidence="12">
    <location>
        <begin position="151"/>
        <end position="170"/>
    </location>
</feature>
<dbReference type="SUPFAM" id="SSF55874">
    <property type="entry name" value="ATPase domain of HSP90 chaperone/DNA topoisomerase II/histidine kinase"/>
    <property type="match status" value="1"/>
</dbReference>
<dbReference type="InterPro" id="IPR036890">
    <property type="entry name" value="HATPase_C_sf"/>
</dbReference>
<dbReference type="PANTHER" id="PTHR45436:SF14">
    <property type="entry name" value="SENSOR PROTEIN QSEC"/>
    <property type="match status" value="1"/>
</dbReference>
<dbReference type="GO" id="GO:0016301">
    <property type="term" value="F:kinase activity"/>
    <property type="evidence" value="ECO:0007669"/>
    <property type="project" value="UniProtKB-KW"/>
</dbReference>
<dbReference type="InterPro" id="IPR050428">
    <property type="entry name" value="TCS_sensor_his_kinase"/>
</dbReference>
<gene>
    <name evidence="15" type="ORF">ACFQ35_11775</name>
</gene>
<evidence type="ECO:0000256" key="5">
    <source>
        <dbReference type="ARBA" id="ARBA00022679"/>
    </source>
</evidence>
<accession>A0ABW3V495</accession>
<proteinExistence type="predicted"/>
<dbReference type="PROSITE" id="PS50109">
    <property type="entry name" value="HIS_KIN"/>
    <property type="match status" value="1"/>
</dbReference>
<sequence length="450" mass="49218">MKSPSLIGRLMFSVTAAVVSFWIVAAVGGIMVMKDEFAEIFDSALQETTERLAPLIVDDIQHGDHSDEVLSLENSAQASSRQYLTYQARDAAGKILIHSSDIIKGPFPAPLTEGFWEDDDARYYTVAAADNTIFVQVADQMANRREAINEAALALLLPILVLVPLSLYIIRLVARRSVNPINDLRQAISEKDSGDLNPIKAEGLAIELQPIVHSVNILMGRVQSALEAERAFTANSAHELRTPIAGALAHTQLLMTEVKTTSGQARVEQIEASLQKLKRLVEKLMQLARAEANIALADKPANLLSVLDLLVEEFQRNMHRDERIIYERSAEARLVKPVNEDAFAIVIRNLIENALLHGKQDEPVLIRVEKDSTIRIINGAKSLSSEELANAQKRFGRGTTTAPGSGLGMPIAIEITGQMHAQLQFRSPATGRTDGFEAILNFITPALAGA</sequence>
<dbReference type="RefSeq" id="WP_289386473.1">
    <property type="nucleotide sequence ID" value="NZ_JAUCBM010000002.1"/>
</dbReference>
<evidence type="ECO:0000256" key="4">
    <source>
        <dbReference type="ARBA" id="ARBA00022553"/>
    </source>
</evidence>
<comment type="caution">
    <text evidence="15">The sequence shown here is derived from an EMBL/GenBank/DDBJ whole genome shotgun (WGS) entry which is preliminary data.</text>
</comment>
<evidence type="ECO:0000256" key="6">
    <source>
        <dbReference type="ARBA" id="ARBA00022692"/>
    </source>
</evidence>
<evidence type="ECO:0000256" key="11">
    <source>
        <dbReference type="ARBA" id="ARBA00023012"/>
    </source>
</evidence>
<evidence type="ECO:0000259" key="13">
    <source>
        <dbReference type="PROSITE" id="PS50109"/>
    </source>
</evidence>
<keyword evidence="5" id="KW-0808">Transferase</keyword>
<keyword evidence="6 12" id="KW-0812">Transmembrane</keyword>
<feature type="domain" description="Histidine kinase" evidence="13">
    <location>
        <begin position="235"/>
        <end position="446"/>
    </location>
</feature>
<evidence type="ECO:0000256" key="12">
    <source>
        <dbReference type="SAM" id="Phobius"/>
    </source>
</evidence>
<organism evidence="15 16">
    <name type="scientific">Pseudochrobactrum kiredjianiae</name>
    <dbReference type="NCBI Taxonomy" id="386305"/>
    <lineage>
        <taxon>Bacteria</taxon>
        <taxon>Pseudomonadati</taxon>
        <taxon>Pseudomonadota</taxon>
        <taxon>Alphaproteobacteria</taxon>
        <taxon>Hyphomicrobiales</taxon>
        <taxon>Brucellaceae</taxon>
        <taxon>Pseudochrobactrum</taxon>
    </lineage>
</organism>
<keyword evidence="7" id="KW-0547">Nucleotide-binding</keyword>
<evidence type="ECO:0000259" key="14">
    <source>
        <dbReference type="PROSITE" id="PS50885"/>
    </source>
</evidence>
<keyword evidence="12" id="KW-0472">Membrane</keyword>
<evidence type="ECO:0000313" key="15">
    <source>
        <dbReference type="EMBL" id="MFD1227818.1"/>
    </source>
</evidence>
<name>A0ABW3V495_9HYPH</name>
<dbReference type="PANTHER" id="PTHR45436">
    <property type="entry name" value="SENSOR HISTIDINE KINASE YKOH"/>
    <property type="match status" value="1"/>
</dbReference>
<evidence type="ECO:0000313" key="16">
    <source>
        <dbReference type="Proteomes" id="UP001597263"/>
    </source>
</evidence>
<dbReference type="Gene3D" id="3.30.565.10">
    <property type="entry name" value="Histidine kinase-like ATPase, C-terminal domain"/>
    <property type="match status" value="1"/>
</dbReference>
<keyword evidence="8 15" id="KW-0418">Kinase</keyword>
<reference evidence="16" key="1">
    <citation type="journal article" date="2019" name="Int. J. Syst. Evol. Microbiol.">
        <title>The Global Catalogue of Microorganisms (GCM) 10K type strain sequencing project: providing services to taxonomists for standard genome sequencing and annotation.</title>
        <authorList>
            <consortium name="The Broad Institute Genomics Platform"/>
            <consortium name="The Broad Institute Genome Sequencing Center for Infectious Disease"/>
            <person name="Wu L."/>
            <person name="Ma J."/>
        </authorList>
    </citation>
    <scope>NUCLEOTIDE SEQUENCE [LARGE SCALE GENOMIC DNA]</scope>
    <source>
        <strain evidence="16">CCUG 49584</strain>
    </source>
</reference>
<dbReference type="InterPro" id="IPR036097">
    <property type="entry name" value="HisK_dim/P_sf"/>
</dbReference>
<protein>
    <recommendedName>
        <fullName evidence="3">histidine kinase</fullName>
        <ecNumber evidence="3">2.7.13.3</ecNumber>
    </recommendedName>
</protein>
<evidence type="ECO:0000256" key="1">
    <source>
        <dbReference type="ARBA" id="ARBA00000085"/>
    </source>
</evidence>
<keyword evidence="4" id="KW-0597">Phosphoprotein</keyword>
<dbReference type="EMBL" id="JBHTMA010000037">
    <property type="protein sequence ID" value="MFD1227818.1"/>
    <property type="molecule type" value="Genomic_DNA"/>
</dbReference>
<dbReference type="CDD" id="cd00082">
    <property type="entry name" value="HisKA"/>
    <property type="match status" value="1"/>
</dbReference>
<dbReference type="SUPFAM" id="SSF47384">
    <property type="entry name" value="Homodimeric domain of signal transducing histidine kinase"/>
    <property type="match status" value="1"/>
</dbReference>
<keyword evidence="9" id="KW-0067">ATP-binding</keyword>
<keyword evidence="16" id="KW-1185">Reference proteome</keyword>
<feature type="domain" description="HAMP" evidence="14">
    <location>
        <begin position="175"/>
        <end position="227"/>
    </location>
</feature>
<dbReference type="InterPro" id="IPR005467">
    <property type="entry name" value="His_kinase_dom"/>
</dbReference>
<evidence type="ECO:0000256" key="3">
    <source>
        <dbReference type="ARBA" id="ARBA00012438"/>
    </source>
</evidence>
<dbReference type="Proteomes" id="UP001597263">
    <property type="component" value="Unassembled WGS sequence"/>
</dbReference>
<evidence type="ECO:0000256" key="2">
    <source>
        <dbReference type="ARBA" id="ARBA00004141"/>
    </source>
</evidence>
<comment type="subcellular location">
    <subcellularLocation>
        <location evidence="2">Membrane</location>
        <topology evidence="2">Multi-pass membrane protein</topology>
    </subcellularLocation>
</comment>
<dbReference type="CDD" id="cd00075">
    <property type="entry name" value="HATPase"/>
    <property type="match status" value="1"/>
</dbReference>
<dbReference type="PROSITE" id="PS50885">
    <property type="entry name" value="HAMP"/>
    <property type="match status" value="1"/>
</dbReference>
<dbReference type="EC" id="2.7.13.3" evidence="3"/>
<dbReference type="InterPro" id="IPR003661">
    <property type="entry name" value="HisK_dim/P_dom"/>
</dbReference>
<keyword evidence="10 12" id="KW-1133">Transmembrane helix</keyword>
<comment type="catalytic activity">
    <reaction evidence="1">
        <text>ATP + protein L-histidine = ADP + protein N-phospho-L-histidine.</text>
        <dbReference type="EC" id="2.7.13.3"/>
    </reaction>
</comment>
<dbReference type="Pfam" id="PF00512">
    <property type="entry name" value="HisKA"/>
    <property type="match status" value="1"/>
</dbReference>
<evidence type="ECO:0000256" key="7">
    <source>
        <dbReference type="ARBA" id="ARBA00022741"/>
    </source>
</evidence>
<feature type="transmembrane region" description="Helical" evidence="12">
    <location>
        <begin position="6"/>
        <end position="32"/>
    </location>
</feature>
<evidence type="ECO:0000256" key="9">
    <source>
        <dbReference type="ARBA" id="ARBA00022840"/>
    </source>
</evidence>
<keyword evidence="11" id="KW-0902">Two-component regulatory system</keyword>
<evidence type="ECO:0000256" key="10">
    <source>
        <dbReference type="ARBA" id="ARBA00022989"/>
    </source>
</evidence>
<dbReference type="SMART" id="SM00387">
    <property type="entry name" value="HATPase_c"/>
    <property type="match status" value="1"/>
</dbReference>
<dbReference type="InterPro" id="IPR003660">
    <property type="entry name" value="HAMP_dom"/>
</dbReference>